<feature type="domain" description="YTH" evidence="2">
    <location>
        <begin position="459"/>
        <end position="598"/>
    </location>
</feature>
<feature type="region of interest" description="Disordered" evidence="1">
    <location>
        <begin position="180"/>
        <end position="214"/>
    </location>
</feature>
<feature type="region of interest" description="Disordered" evidence="1">
    <location>
        <begin position="1"/>
        <end position="159"/>
    </location>
</feature>
<dbReference type="PROSITE" id="PS50882">
    <property type="entry name" value="YTH"/>
    <property type="match status" value="1"/>
</dbReference>
<protein>
    <recommendedName>
        <fullName evidence="2">YTH domain-containing protein</fullName>
    </recommendedName>
</protein>
<dbReference type="PANTHER" id="PTHR12357:SF3">
    <property type="entry name" value="YTH DOMAIN-CONTAINING PROTEIN 1"/>
    <property type="match status" value="1"/>
</dbReference>
<dbReference type="GO" id="GO:0000398">
    <property type="term" value="P:mRNA splicing, via spliceosome"/>
    <property type="evidence" value="ECO:0007669"/>
    <property type="project" value="TreeGrafter"/>
</dbReference>
<dbReference type="GO" id="GO:1990247">
    <property type="term" value="F:N6-methyladenosine-containing RNA reader activity"/>
    <property type="evidence" value="ECO:0007669"/>
    <property type="project" value="TreeGrafter"/>
</dbReference>
<sequence>MDWTNSMAVFGFGADEPAQNDDGIVEDDENFYGDDEEQQQQEEEEEEATHPGASSTEQQKPPVPATPQNAEVNAENQRRLEELRAKLLAQRQNTPLRPNTPLVKPVETPSKAPTQILPPPKQSPFPQPTTPQPQPQHTTMSSVELSRPTIRAEAAQPTPDVDALLSEGRARADEQIANEAAAKAATIPPAATNGNAKPQKKDVKQETAKAAPKTVPDLIVRTREPARGQANLSDAYYADLPAWLEVTGYHDVDFRNKRLASYKERKALQEEATRISRRLEELRQMEEQEARMATPVPKQTAMAPPALPSAMPLETPYINGTKRAHSPDQLSSANKRREENGFRIRGANDSPADLRPGNGVRRPRSPTPPRRISYPDTRRRSDDDLLPSRDPSLERRQEYYRNVDREGGRRIVDYRDGPEPRNGPRDVPRGGYGPGLSARGGRSQQYGNGNGFDPRKGGVKYFVIKSWNLANVHDAQRSSVWSTQTKNETLLTQAFRTSRQVNLFFSVNKSMAFQGYALMTSAPDSSIAKPDFCKKLNWDTSAAFTIRWLSTTSVPFRLVGHLKNRLNLDEQGVARPVLIGKDGQEVCEEAGKGVVRVMEEVETKAVETRKAMERQRRDSGFGG</sequence>
<dbReference type="GO" id="GO:0005654">
    <property type="term" value="C:nucleoplasm"/>
    <property type="evidence" value="ECO:0007669"/>
    <property type="project" value="TreeGrafter"/>
</dbReference>
<evidence type="ECO:0000313" key="4">
    <source>
        <dbReference type="Proteomes" id="UP000215127"/>
    </source>
</evidence>
<evidence type="ECO:0000313" key="3">
    <source>
        <dbReference type="EMBL" id="SMQ48617.1"/>
    </source>
</evidence>
<dbReference type="GO" id="GO:0048024">
    <property type="term" value="P:regulation of mRNA splicing, via spliceosome"/>
    <property type="evidence" value="ECO:0007669"/>
    <property type="project" value="TreeGrafter"/>
</dbReference>
<accession>A0A1X7RNP1</accession>
<feature type="compositionally biased region" description="Pro residues" evidence="1">
    <location>
        <begin position="116"/>
        <end position="134"/>
    </location>
</feature>
<dbReference type="STRING" id="1276538.A0A1X7RNP1"/>
<gene>
    <name evidence="3" type="ORF">ZT3D7_G3767</name>
</gene>
<dbReference type="InterPro" id="IPR045168">
    <property type="entry name" value="YTH_prot"/>
</dbReference>
<organism evidence="3 4">
    <name type="scientific">Zymoseptoria tritici (strain ST99CH_3D7)</name>
    <dbReference type="NCBI Taxonomy" id="1276538"/>
    <lineage>
        <taxon>Eukaryota</taxon>
        <taxon>Fungi</taxon>
        <taxon>Dikarya</taxon>
        <taxon>Ascomycota</taxon>
        <taxon>Pezizomycotina</taxon>
        <taxon>Dothideomycetes</taxon>
        <taxon>Dothideomycetidae</taxon>
        <taxon>Mycosphaerellales</taxon>
        <taxon>Mycosphaerellaceae</taxon>
        <taxon>Zymoseptoria</taxon>
    </lineage>
</organism>
<dbReference type="InterPro" id="IPR007275">
    <property type="entry name" value="YTH_domain"/>
</dbReference>
<dbReference type="CDD" id="cd21134">
    <property type="entry name" value="YTH"/>
    <property type="match status" value="1"/>
</dbReference>
<feature type="compositionally biased region" description="Low complexity" evidence="1">
    <location>
        <begin position="180"/>
        <end position="193"/>
    </location>
</feature>
<keyword evidence="4" id="KW-1185">Reference proteome</keyword>
<reference evidence="3 4" key="1">
    <citation type="submission" date="2016-06" db="EMBL/GenBank/DDBJ databases">
        <authorList>
            <person name="Kjaerup R.B."/>
            <person name="Dalgaard T.S."/>
            <person name="Juul-Madsen H.R."/>
        </authorList>
    </citation>
    <scope>NUCLEOTIDE SEQUENCE [LARGE SCALE GENOMIC DNA]</scope>
</reference>
<dbReference type="GO" id="GO:0003729">
    <property type="term" value="F:mRNA binding"/>
    <property type="evidence" value="ECO:0007669"/>
    <property type="project" value="TreeGrafter"/>
</dbReference>
<dbReference type="Proteomes" id="UP000215127">
    <property type="component" value="Chromosome 3"/>
</dbReference>
<dbReference type="Gene3D" id="3.10.590.10">
    <property type="entry name" value="ph1033 like domains"/>
    <property type="match status" value="1"/>
</dbReference>
<feature type="compositionally biased region" description="Basic and acidic residues" evidence="1">
    <location>
        <begin position="76"/>
        <end position="85"/>
    </location>
</feature>
<feature type="region of interest" description="Disordered" evidence="1">
    <location>
        <begin position="287"/>
        <end position="452"/>
    </location>
</feature>
<name>A0A1X7RNP1_ZYMT9</name>
<dbReference type="Pfam" id="PF04146">
    <property type="entry name" value="YTH"/>
    <property type="match status" value="1"/>
</dbReference>
<proteinExistence type="predicted"/>
<dbReference type="PANTHER" id="PTHR12357">
    <property type="entry name" value="YTH YT521-B HOMOLOGY DOMAIN-CONTAINING"/>
    <property type="match status" value="1"/>
</dbReference>
<feature type="compositionally biased region" description="Low complexity" evidence="1">
    <location>
        <begin position="301"/>
        <end position="313"/>
    </location>
</feature>
<feature type="compositionally biased region" description="Polar residues" evidence="1">
    <location>
        <begin position="66"/>
        <end position="75"/>
    </location>
</feature>
<dbReference type="EMBL" id="LT853694">
    <property type="protein sequence ID" value="SMQ48617.1"/>
    <property type="molecule type" value="Genomic_DNA"/>
</dbReference>
<evidence type="ECO:0000259" key="2">
    <source>
        <dbReference type="PROSITE" id="PS50882"/>
    </source>
</evidence>
<dbReference type="AlphaFoldDB" id="A0A1X7RNP1"/>
<feature type="compositionally biased region" description="Acidic residues" evidence="1">
    <location>
        <begin position="23"/>
        <end position="47"/>
    </location>
</feature>
<feature type="compositionally biased region" description="Basic and acidic residues" evidence="1">
    <location>
        <begin position="376"/>
        <end position="428"/>
    </location>
</feature>
<evidence type="ECO:0000256" key="1">
    <source>
        <dbReference type="SAM" id="MobiDB-lite"/>
    </source>
</evidence>